<protein>
    <submittedName>
        <fullName evidence="1">ACYPI009371 protein</fullName>
    </submittedName>
</protein>
<dbReference type="EMBL" id="AK341844">
    <property type="protein sequence ID" value="BAH72115.1"/>
    <property type="molecule type" value="mRNA"/>
</dbReference>
<dbReference type="InterPro" id="IPR002110">
    <property type="entry name" value="Ankyrin_rpt"/>
</dbReference>
<dbReference type="InterPro" id="IPR036770">
    <property type="entry name" value="Ankyrin_rpt-contain_sf"/>
</dbReference>
<proteinExistence type="evidence at transcript level"/>
<sequence length="163" mass="18360">MANERTYVVPSLLQTAAANACTEIERGRFDFLEVPDVDMRHCCDSLLEILKIEKNRNEGNEGQTMFIRLQLTSKDKRFLNICEEAASHGHINCLKLAHEIGVPWNDKACKRAASSGHLECLRYARENGCPWNEKTCSYAALNGHMDCLIYARENGCPGNPTRT</sequence>
<name>C4WW45_ACYPI</name>
<gene>
    <name evidence="1" type="primary">ACYPI009371</name>
</gene>
<dbReference type="SUPFAM" id="SSF140860">
    <property type="entry name" value="Pseudo ankyrin repeat-like"/>
    <property type="match status" value="1"/>
</dbReference>
<organism evidence="1">
    <name type="scientific">Acyrthosiphon pisum</name>
    <name type="common">Pea aphid</name>
    <dbReference type="NCBI Taxonomy" id="7029"/>
    <lineage>
        <taxon>Eukaryota</taxon>
        <taxon>Metazoa</taxon>
        <taxon>Ecdysozoa</taxon>
        <taxon>Arthropoda</taxon>
        <taxon>Hexapoda</taxon>
        <taxon>Insecta</taxon>
        <taxon>Pterygota</taxon>
        <taxon>Neoptera</taxon>
        <taxon>Paraneoptera</taxon>
        <taxon>Hemiptera</taxon>
        <taxon>Sternorrhyncha</taxon>
        <taxon>Aphidomorpha</taxon>
        <taxon>Aphidoidea</taxon>
        <taxon>Aphididae</taxon>
        <taxon>Macrosiphini</taxon>
        <taxon>Acyrthosiphon</taxon>
    </lineage>
</organism>
<accession>C4WW45</accession>
<dbReference type="Gene3D" id="1.25.40.20">
    <property type="entry name" value="Ankyrin repeat-containing domain"/>
    <property type="match status" value="1"/>
</dbReference>
<dbReference type="AlphaFoldDB" id="C4WW45"/>
<dbReference type="OrthoDB" id="67499at2759"/>
<evidence type="ECO:0000313" key="1">
    <source>
        <dbReference type="EMBL" id="BAH72115.1"/>
    </source>
</evidence>
<reference evidence="1" key="1">
    <citation type="submission" date="2009-06" db="EMBL/GenBank/DDBJ databases">
        <title>A full-length cDNA resource of the pea aphid, Acyrthosiphon pisum.</title>
        <authorList>
            <person name="Shigenobu S."/>
            <person name="Nakabachi A."/>
            <person name="Richards S."/>
        </authorList>
    </citation>
    <scope>NUCLEOTIDE SEQUENCE</scope>
    <source>
        <strain evidence="1">LSR1</strain>
        <tissue evidence="1">Whole body</tissue>
    </source>
</reference>
<dbReference type="Pfam" id="PF13637">
    <property type="entry name" value="Ank_4"/>
    <property type="match status" value="1"/>
</dbReference>